<dbReference type="Gene3D" id="2.60.40.10">
    <property type="entry name" value="Immunoglobulins"/>
    <property type="match status" value="2"/>
</dbReference>
<keyword evidence="3" id="KW-0624">Polysaccharide degradation</keyword>
<dbReference type="GO" id="GO:0016798">
    <property type="term" value="F:hydrolase activity, acting on glycosyl bonds"/>
    <property type="evidence" value="ECO:0007669"/>
    <property type="project" value="UniProtKB-KW"/>
</dbReference>
<dbReference type="InterPro" id="IPR003961">
    <property type="entry name" value="FN3_dom"/>
</dbReference>
<organism evidence="5 6">
    <name type="scientific">Kineococcus xinjiangensis</name>
    <dbReference type="NCBI Taxonomy" id="512762"/>
    <lineage>
        <taxon>Bacteria</taxon>
        <taxon>Bacillati</taxon>
        <taxon>Actinomycetota</taxon>
        <taxon>Actinomycetes</taxon>
        <taxon>Kineosporiales</taxon>
        <taxon>Kineosporiaceae</taxon>
        <taxon>Kineococcus</taxon>
    </lineage>
</organism>
<keyword evidence="6" id="KW-1185">Reference proteome</keyword>
<dbReference type="PRINTS" id="PR00014">
    <property type="entry name" value="FNTYPEIII"/>
</dbReference>
<keyword evidence="1" id="KW-0677">Repeat</keyword>
<dbReference type="SUPFAM" id="SSF49265">
    <property type="entry name" value="Fibronectin type III"/>
    <property type="match status" value="1"/>
</dbReference>
<dbReference type="PANTHER" id="PTHR13817:SF151">
    <property type="entry name" value="TITIN"/>
    <property type="match status" value="1"/>
</dbReference>
<evidence type="ECO:0000259" key="4">
    <source>
        <dbReference type="PROSITE" id="PS50853"/>
    </source>
</evidence>
<keyword evidence="2" id="KW-0326">Glycosidase</keyword>
<accession>A0A2S6IE60</accession>
<dbReference type="AlphaFoldDB" id="A0A2S6IE60"/>
<dbReference type="SMART" id="SM00060">
    <property type="entry name" value="FN3"/>
    <property type="match status" value="2"/>
</dbReference>
<dbReference type="InterPro" id="IPR036116">
    <property type="entry name" value="FN3_sf"/>
</dbReference>
<keyword evidence="2" id="KW-0378">Hydrolase</keyword>
<evidence type="ECO:0000313" key="6">
    <source>
        <dbReference type="Proteomes" id="UP000239485"/>
    </source>
</evidence>
<dbReference type="Proteomes" id="UP000239485">
    <property type="component" value="Unassembled WGS sequence"/>
</dbReference>
<dbReference type="CDD" id="cd00063">
    <property type="entry name" value="FN3"/>
    <property type="match status" value="2"/>
</dbReference>
<reference evidence="5 6" key="1">
    <citation type="submission" date="2018-02" db="EMBL/GenBank/DDBJ databases">
        <title>Genomic Encyclopedia of Archaeal and Bacterial Type Strains, Phase II (KMG-II): from individual species to whole genera.</title>
        <authorList>
            <person name="Goeker M."/>
        </authorList>
    </citation>
    <scope>NUCLEOTIDE SEQUENCE [LARGE SCALE GENOMIC DNA]</scope>
    <source>
        <strain evidence="5 6">DSM 22857</strain>
    </source>
</reference>
<comment type="caution">
    <text evidence="5">The sequence shown here is derived from an EMBL/GenBank/DDBJ whole genome shotgun (WGS) entry which is preliminary data.</text>
</comment>
<feature type="domain" description="Fibronectin type-III" evidence="4">
    <location>
        <begin position="707"/>
        <end position="807"/>
    </location>
</feature>
<dbReference type="InterPro" id="IPR050964">
    <property type="entry name" value="Striated_Muscle_Regulatory"/>
</dbReference>
<evidence type="ECO:0000256" key="2">
    <source>
        <dbReference type="ARBA" id="ARBA00023295"/>
    </source>
</evidence>
<proteinExistence type="predicted"/>
<keyword evidence="3" id="KW-0119">Carbohydrate metabolism</keyword>
<sequence>MAKAQECHGFGSRLRRLIAGTAVAAVPLVGLVEPAQAAGLRVELRVLVVTAGDPSSQAIATELAREGVPHTVVDLAAAGRAVIDREFLVDAASGAARFQAVVLPNANPWGMSPAELTELAAFERRFGIRQVNAYVYPGTGTGATATYAGSLDGAAGTVTAAARASGFSALSGPLPIDDFDPAVSEVYGYLAQPAADLPAGEVVTPLITATATEGSGAIAWSYAHDGREELMISAAYNPSMQWYNTIAHGVVSWMTRGIHLGHHRSYFDVQVDDVFLPDSRWSVDGNCTPGDDCVDPAVSTPDIRMNAADVQRLVGWQRANGFKLDMVFNAGGSVAAKEAGGGTDPLTDALLAAKAEFPWVNHTYSHPFMGCIQIAPTVVGQSWRCATGPEEGPRQDPGIPSQESGGTYWASQEFLQQQVQANIDWARANALPNFDATELVTGEHSGLRTDPQQPVDNPFLAPALDATGIRHIASDASREDVRRAVGAARTVPRYPMNVYYNTATYLEQIDEYNWYYTSRANGGSGICEVDVRSTCISPLPAATDAQAQASFEGYLKPVEVRNALQKVLANDPRSFYAHQSNLAEDGLLYPVVEGVLGAYRTTHTGDAPLVQIPLRIQSDLILKHSEWRKNAPRVSAYLDDTGVHISGPADVYAPLTVPGGTPVHGVNLRGYGGKLSGWFRVPTADTVVATPTAFRGGYVSADSTVTVPGAATSVAARAGNASATLTWTAPVSTGGSPIREYRIRRYDGTSATVQATATVPATAVSFTATGLTNGRAYTFDVVAVNAVGAGEASVRSNAVTPATTPGAPVIGTAHSGVWGGSIVATATWSAPATNGGSPVTGYRVTAYRIGWYGEVLQTVVHPNLVPASSTSLTMPLPQVGTYRFRVQAVNAVGTSPYSGWSNAVTGW</sequence>
<dbReference type="PROSITE" id="PS50853">
    <property type="entry name" value="FN3"/>
    <property type="match status" value="2"/>
</dbReference>
<feature type="domain" description="Fibronectin type-III" evidence="4">
    <location>
        <begin position="809"/>
        <end position="907"/>
    </location>
</feature>
<dbReference type="RefSeq" id="WP_104434722.1">
    <property type="nucleotide sequence ID" value="NZ_PTJD01000014.1"/>
</dbReference>
<name>A0A2S6IE60_9ACTN</name>
<protein>
    <submittedName>
        <fullName evidence="5">Fibronectin type III domain protein</fullName>
    </submittedName>
</protein>
<dbReference type="InterPro" id="IPR013783">
    <property type="entry name" value="Ig-like_fold"/>
</dbReference>
<dbReference type="EMBL" id="PTJD01000014">
    <property type="protein sequence ID" value="PPK92476.1"/>
    <property type="molecule type" value="Genomic_DNA"/>
</dbReference>
<dbReference type="GO" id="GO:0000272">
    <property type="term" value="P:polysaccharide catabolic process"/>
    <property type="evidence" value="ECO:0007669"/>
    <property type="project" value="UniProtKB-KW"/>
</dbReference>
<gene>
    <name evidence="5" type="ORF">CLV92_11477</name>
</gene>
<dbReference type="PANTHER" id="PTHR13817">
    <property type="entry name" value="TITIN"/>
    <property type="match status" value="1"/>
</dbReference>
<evidence type="ECO:0000256" key="3">
    <source>
        <dbReference type="ARBA" id="ARBA00023326"/>
    </source>
</evidence>
<dbReference type="Pfam" id="PF00041">
    <property type="entry name" value="fn3"/>
    <property type="match status" value="2"/>
</dbReference>
<dbReference type="OrthoDB" id="53191at2"/>
<evidence type="ECO:0000313" key="5">
    <source>
        <dbReference type="EMBL" id="PPK92476.1"/>
    </source>
</evidence>
<evidence type="ECO:0000256" key="1">
    <source>
        <dbReference type="ARBA" id="ARBA00022737"/>
    </source>
</evidence>